<keyword evidence="4" id="KW-1185">Reference proteome</keyword>
<name>A0ABM8DTB9_9BACT</name>
<dbReference type="SUPFAM" id="SSF54909">
    <property type="entry name" value="Dimeric alpha+beta barrel"/>
    <property type="match status" value="1"/>
</dbReference>
<feature type="domain" description="YCII-related" evidence="2">
    <location>
        <begin position="1"/>
        <end position="112"/>
    </location>
</feature>
<dbReference type="InterPro" id="IPR005545">
    <property type="entry name" value="YCII"/>
</dbReference>
<organism evidence="3 4">
    <name type="scientific">Geothrix oryzae</name>
    <dbReference type="NCBI Taxonomy" id="2927975"/>
    <lineage>
        <taxon>Bacteria</taxon>
        <taxon>Pseudomonadati</taxon>
        <taxon>Acidobacteriota</taxon>
        <taxon>Holophagae</taxon>
        <taxon>Holophagales</taxon>
        <taxon>Holophagaceae</taxon>
        <taxon>Geothrix</taxon>
    </lineage>
</organism>
<gene>
    <name evidence="3" type="ORF">GETHOR_23040</name>
</gene>
<comment type="similarity">
    <text evidence="1">Belongs to the YciI family.</text>
</comment>
<proteinExistence type="inferred from homology"/>
<dbReference type="PANTHER" id="PTHR35174:SF3">
    <property type="entry name" value="BLL7171 PROTEIN"/>
    <property type="match status" value="1"/>
</dbReference>
<dbReference type="EMBL" id="AP027079">
    <property type="protein sequence ID" value="BDU70203.1"/>
    <property type="molecule type" value="Genomic_DNA"/>
</dbReference>
<dbReference type="PANTHER" id="PTHR35174">
    <property type="entry name" value="BLL7171 PROTEIN-RELATED"/>
    <property type="match status" value="1"/>
</dbReference>
<dbReference type="Gene3D" id="3.30.70.1060">
    <property type="entry name" value="Dimeric alpha+beta barrel"/>
    <property type="match status" value="1"/>
</dbReference>
<evidence type="ECO:0000313" key="4">
    <source>
        <dbReference type="Proteomes" id="UP001242010"/>
    </source>
</evidence>
<reference evidence="4" key="1">
    <citation type="journal article" date="2023" name="Int. J. Syst. Evol. Microbiol.">
        <title>Mesoterricola silvestris gen. nov., sp. nov., Mesoterricola sediminis sp. nov., Geothrix oryzae sp. nov., Geothrix edaphica sp. nov., Geothrix rubra sp. nov., and Geothrix limicola sp. nov., six novel members of Acidobacteriota isolated from soils.</title>
        <authorList>
            <person name="Itoh H."/>
            <person name="Sugisawa Y."/>
            <person name="Mise K."/>
            <person name="Xu Z."/>
            <person name="Kuniyasu M."/>
            <person name="Ushijima N."/>
            <person name="Kawano K."/>
            <person name="Kobayashi E."/>
            <person name="Shiratori Y."/>
            <person name="Masuda Y."/>
            <person name="Senoo K."/>
        </authorList>
    </citation>
    <scope>NUCLEOTIDE SEQUENCE [LARGE SCALE GENOMIC DNA]</scope>
    <source>
        <strain evidence="4">Red222</strain>
    </source>
</reference>
<dbReference type="InterPro" id="IPR011008">
    <property type="entry name" value="Dimeric_a/b-barrel"/>
</dbReference>
<sequence>MPYMLLILESRAQRPSRTPEEGHAVYDRMVRFAEDLQARGLLVATNSLRSDREGVRVQVREGQRTLLDGPFSESKEMVGGFFYLDCQTRDEAVAIATACPAAEWATVEVREVGPCYDN</sequence>
<dbReference type="RefSeq" id="WP_286353921.1">
    <property type="nucleotide sequence ID" value="NZ_AP027079.1"/>
</dbReference>
<evidence type="ECO:0000256" key="1">
    <source>
        <dbReference type="ARBA" id="ARBA00007689"/>
    </source>
</evidence>
<evidence type="ECO:0000259" key="2">
    <source>
        <dbReference type="Pfam" id="PF03795"/>
    </source>
</evidence>
<dbReference type="Proteomes" id="UP001242010">
    <property type="component" value="Chromosome"/>
</dbReference>
<accession>A0ABM8DTB9</accession>
<dbReference type="Pfam" id="PF03795">
    <property type="entry name" value="YCII"/>
    <property type="match status" value="1"/>
</dbReference>
<protein>
    <recommendedName>
        <fullName evidence="2">YCII-related domain-containing protein</fullName>
    </recommendedName>
</protein>
<evidence type="ECO:0000313" key="3">
    <source>
        <dbReference type="EMBL" id="BDU70203.1"/>
    </source>
</evidence>